<dbReference type="EMBL" id="JBEHCU010008058">
    <property type="protein sequence ID" value="KAL1388356.1"/>
    <property type="molecule type" value="Genomic_DNA"/>
</dbReference>
<protein>
    <submittedName>
        <fullName evidence="1">Uncharacterized protein</fullName>
    </submittedName>
</protein>
<dbReference type="AlphaFoldDB" id="A0ABD1D1N4"/>
<evidence type="ECO:0000313" key="2">
    <source>
        <dbReference type="Proteomes" id="UP001562425"/>
    </source>
</evidence>
<proteinExistence type="predicted"/>
<dbReference type="Proteomes" id="UP001562425">
    <property type="component" value="Unassembled WGS sequence"/>
</dbReference>
<keyword evidence="2" id="KW-1185">Reference proteome</keyword>
<organism evidence="1 2">
    <name type="scientific">Culex pipiens pipiens</name>
    <name type="common">Northern house mosquito</name>
    <dbReference type="NCBI Taxonomy" id="38569"/>
    <lineage>
        <taxon>Eukaryota</taxon>
        <taxon>Metazoa</taxon>
        <taxon>Ecdysozoa</taxon>
        <taxon>Arthropoda</taxon>
        <taxon>Hexapoda</taxon>
        <taxon>Insecta</taxon>
        <taxon>Pterygota</taxon>
        <taxon>Neoptera</taxon>
        <taxon>Endopterygota</taxon>
        <taxon>Diptera</taxon>
        <taxon>Nematocera</taxon>
        <taxon>Culicoidea</taxon>
        <taxon>Culicidae</taxon>
        <taxon>Culicinae</taxon>
        <taxon>Culicini</taxon>
        <taxon>Culex</taxon>
        <taxon>Culex</taxon>
    </lineage>
</organism>
<reference evidence="1 2" key="1">
    <citation type="submission" date="2024-05" db="EMBL/GenBank/DDBJ databases">
        <title>Culex pipiens pipiens assembly and annotation.</title>
        <authorList>
            <person name="Alout H."/>
            <person name="Durand T."/>
        </authorList>
    </citation>
    <scope>NUCLEOTIDE SEQUENCE [LARGE SCALE GENOMIC DNA]</scope>
    <source>
        <strain evidence="1">HA-2024</strain>
        <tissue evidence="1">Whole body</tissue>
    </source>
</reference>
<accession>A0ABD1D1N4</accession>
<sequence length="79" mass="9502">MAAQCYCFENQIRDRLEKFSGYRCFERCFRQAKSFRLCCTCTCISLTWSKRIHETQRPEELAANGQYHPVHRQHLILNE</sequence>
<evidence type="ECO:0000313" key="1">
    <source>
        <dbReference type="EMBL" id="KAL1388356.1"/>
    </source>
</evidence>
<comment type="caution">
    <text evidence="1">The sequence shown here is derived from an EMBL/GenBank/DDBJ whole genome shotgun (WGS) entry which is preliminary data.</text>
</comment>
<gene>
    <name evidence="1" type="ORF">pipiens_012601</name>
</gene>
<name>A0ABD1D1N4_CULPP</name>